<comment type="caution">
    <text evidence="1">The sequence shown here is derived from an EMBL/GenBank/DDBJ whole genome shotgun (WGS) entry which is preliminary data.</text>
</comment>
<name>A0A3D8GXJ3_9GAMM</name>
<reference evidence="1 2" key="1">
    <citation type="submission" date="2018-08" db="EMBL/GenBank/DDBJ databases">
        <title>Genome sequence of Marinobacter flavimaris KCTC 12185.</title>
        <authorList>
            <person name="Chun J."/>
            <person name="Kim B.-Y."/>
            <person name="Choi S.-B."/>
            <person name="Kwak M.-J."/>
        </authorList>
    </citation>
    <scope>NUCLEOTIDE SEQUENCE [LARGE SCALE GENOMIC DNA]</scope>
    <source>
        <strain evidence="1 2">KCTC 12185</strain>
    </source>
</reference>
<evidence type="ECO:0000313" key="1">
    <source>
        <dbReference type="EMBL" id="RDU39165.1"/>
    </source>
</evidence>
<proteinExistence type="predicted"/>
<feature type="non-terminal residue" evidence="1">
    <location>
        <position position="1"/>
    </location>
</feature>
<keyword evidence="2" id="KW-1185">Reference proteome</keyword>
<dbReference type="AlphaFoldDB" id="A0A3D8GXJ3"/>
<dbReference type="EMBL" id="QRDH01000015">
    <property type="protein sequence ID" value="RDU39165.1"/>
    <property type="molecule type" value="Genomic_DNA"/>
</dbReference>
<accession>A0A3D8GXJ3</accession>
<gene>
    <name evidence="1" type="ORF">DXI23_19610</name>
</gene>
<organism evidence="1 2">
    <name type="scientific">Marinobacter flavimaris</name>
    <dbReference type="NCBI Taxonomy" id="262076"/>
    <lineage>
        <taxon>Bacteria</taxon>
        <taxon>Pseudomonadati</taxon>
        <taxon>Pseudomonadota</taxon>
        <taxon>Gammaproteobacteria</taxon>
        <taxon>Pseudomonadales</taxon>
        <taxon>Marinobacteraceae</taxon>
        <taxon>Marinobacter</taxon>
    </lineage>
</organism>
<evidence type="ECO:0000313" key="2">
    <source>
        <dbReference type="Proteomes" id="UP000256431"/>
    </source>
</evidence>
<dbReference type="Proteomes" id="UP000256431">
    <property type="component" value="Unassembled WGS sequence"/>
</dbReference>
<dbReference type="RefSeq" id="WP_208639060.1">
    <property type="nucleotide sequence ID" value="NZ_QRDH01000015.1"/>
</dbReference>
<protein>
    <submittedName>
        <fullName evidence="1">Uncharacterized protein</fullName>
    </submittedName>
</protein>
<sequence length="61" mass="7068">SACFRIDRIWLSENRDFFMQNLPACSLRKILLLITAVFRGDYQPTKKSVIFQSTSEDRSPG</sequence>